<reference evidence="2" key="1">
    <citation type="journal article" date="2019" name="Int. J. Syst. Evol. Microbiol.">
        <title>The Global Catalogue of Microorganisms (GCM) 10K type strain sequencing project: providing services to taxonomists for standard genome sequencing and annotation.</title>
        <authorList>
            <consortium name="The Broad Institute Genomics Platform"/>
            <consortium name="The Broad Institute Genome Sequencing Center for Infectious Disease"/>
            <person name="Wu L."/>
            <person name="Ma J."/>
        </authorList>
    </citation>
    <scope>NUCLEOTIDE SEQUENCE [LARGE SCALE GENOMIC DNA]</scope>
    <source>
        <strain evidence="2">CGMCC 1.13574</strain>
    </source>
</reference>
<organism evidence="1 2">
    <name type="scientific">Coralloluteibacterium thermophilum</name>
    <dbReference type="NCBI Taxonomy" id="2707049"/>
    <lineage>
        <taxon>Bacteria</taxon>
        <taxon>Pseudomonadati</taxon>
        <taxon>Pseudomonadota</taxon>
        <taxon>Gammaproteobacteria</taxon>
        <taxon>Lysobacterales</taxon>
        <taxon>Lysobacteraceae</taxon>
        <taxon>Coralloluteibacterium</taxon>
    </lineage>
</organism>
<proteinExistence type="predicted"/>
<protein>
    <submittedName>
        <fullName evidence="1">Uncharacterized protein</fullName>
    </submittedName>
</protein>
<dbReference type="RefSeq" id="WP_377005798.1">
    <property type="nucleotide sequence ID" value="NZ_JBHSGG010000049.1"/>
</dbReference>
<accession>A0ABV9NN20</accession>
<dbReference type="Proteomes" id="UP001595892">
    <property type="component" value="Unassembled WGS sequence"/>
</dbReference>
<comment type="caution">
    <text evidence="1">The sequence shown here is derived from an EMBL/GenBank/DDBJ whole genome shotgun (WGS) entry which is preliminary data.</text>
</comment>
<gene>
    <name evidence="1" type="ORF">ACFO3Q_16095</name>
</gene>
<evidence type="ECO:0000313" key="1">
    <source>
        <dbReference type="EMBL" id="MFC4729691.1"/>
    </source>
</evidence>
<evidence type="ECO:0000313" key="2">
    <source>
        <dbReference type="Proteomes" id="UP001595892"/>
    </source>
</evidence>
<name>A0ABV9NN20_9GAMM</name>
<dbReference type="EMBL" id="JBHSGG010000049">
    <property type="protein sequence ID" value="MFC4729691.1"/>
    <property type="molecule type" value="Genomic_DNA"/>
</dbReference>
<keyword evidence="2" id="KW-1185">Reference proteome</keyword>
<sequence length="84" mass="9167">MDLRDAIELARFHASEMRKGIDVGYRDLQDSLEPLAAHFTSDSPHAAEAEAVVQAARTGNLPRSDAHRIEALADAAEADLRADR</sequence>